<proteinExistence type="predicted"/>
<dbReference type="EMBL" id="VDFY01000060">
    <property type="protein sequence ID" value="TNH31709.1"/>
    <property type="molecule type" value="Genomic_DNA"/>
</dbReference>
<dbReference type="AlphaFoldDB" id="A0A5C4R021"/>
<keyword evidence="2" id="KW-1185">Reference proteome</keyword>
<dbReference type="Proteomes" id="UP000306145">
    <property type="component" value="Unassembled WGS sequence"/>
</dbReference>
<evidence type="ECO:0008006" key="3">
    <source>
        <dbReference type="Google" id="ProtNLM"/>
    </source>
</evidence>
<dbReference type="InterPro" id="IPR036689">
    <property type="entry name" value="ESAT-6-like_sf"/>
</dbReference>
<accession>A0A5C4R021</accession>
<evidence type="ECO:0000313" key="2">
    <source>
        <dbReference type="Proteomes" id="UP000306145"/>
    </source>
</evidence>
<sequence length="103" mass="10869">MVSEFSMNTGKLGELASEMSGTAESLRSGVLPTIEYLRLPSGAAPAFDAGFSAAYDEMHETTTQAVSALAAALGEVAQGLGRVVQHYQTMEQRHGQSFDTALD</sequence>
<protein>
    <recommendedName>
        <fullName evidence="3">ESX-1 secretion-associated protein</fullName>
    </recommendedName>
</protein>
<dbReference type="Pfam" id="PF10824">
    <property type="entry name" value="T7SS_ESX_EspC"/>
    <property type="match status" value="1"/>
</dbReference>
<reference evidence="1 2" key="1">
    <citation type="submission" date="2019-06" db="EMBL/GenBank/DDBJ databases">
        <title>Micromonospora ordensis sp. nov., isolated from deep marine sediment.</title>
        <authorList>
            <person name="Veyisoglu A."/>
            <person name="Carro L."/>
            <person name="Klenk H.-P."/>
            <person name="Sahin N."/>
        </authorList>
    </citation>
    <scope>NUCLEOTIDE SEQUENCE [LARGE SCALE GENOMIC DNA]</scope>
    <source>
        <strain evidence="1 2">S2509</strain>
    </source>
</reference>
<evidence type="ECO:0000313" key="1">
    <source>
        <dbReference type="EMBL" id="TNH31709.1"/>
    </source>
</evidence>
<organism evidence="1 2">
    <name type="scientific">Micromonospora orduensis</name>
    <dbReference type="NCBI Taxonomy" id="1420891"/>
    <lineage>
        <taxon>Bacteria</taxon>
        <taxon>Bacillati</taxon>
        <taxon>Actinomycetota</taxon>
        <taxon>Actinomycetes</taxon>
        <taxon>Micromonosporales</taxon>
        <taxon>Micromonosporaceae</taxon>
        <taxon>Micromonospora</taxon>
    </lineage>
</organism>
<comment type="caution">
    <text evidence="1">The sequence shown here is derived from an EMBL/GenBank/DDBJ whole genome shotgun (WGS) entry which is preliminary data.</text>
</comment>
<dbReference type="InterPro" id="IPR022536">
    <property type="entry name" value="EspC"/>
</dbReference>
<dbReference type="SUPFAM" id="SSF140453">
    <property type="entry name" value="EsxAB dimer-like"/>
    <property type="match status" value="1"/>
</dbReference>
<dbReference type="GO" id="GO:0009306">
    <property type="term" value="P:protein secretion"/>
    <property type="evidence" value="ECO:0007669"/>
    <property type="project" value="InterPro"/>
</dbReference>
<name>A0A5C4R021_9ACTN</name>
<gene>
    <name evidence="1" type="ORF">FHG89_00870</name>
</gene>